<evidence type="ECO:0000256" key="2">
    <source>
        <dbReference type="SAM" id="MobiDB-lite"/>
    </source>
</evidence>
<dbReference type="Proteomes" id="UP001527202">
    <property type="component" value="Unassembled WGS sequence"/>
</dbReference>
<dbReference type="GO" id="GO:0030288">
    <property type="term" value="C:outer membrane-bounded periplasmic space"/>
    <property type="evidence" value="ECO:0007669"/>
    <property type="project" value="TreeGrafter"/>
</dbReference>
<dbReference type="InterPro" id="IPR036582">
    <property type="entry name" value="Mao_N_sf"/>
</dbReference>
<dbReference type="Gene3D" id="2.60.40.3500">
    <property type="match status" value="1"/>
</dbReference>
<sequence length="469" mass="50328">MKLWSTVATLLMIALLLPSLAFGATSPPTAKIVLDGKTLTTEVDPLNVDGNVLVPIRQIFEKLGAKVTWDQSKQTATIVRDSMKIQLTVGDRNPVVNGSRAEQLEVAPMNVKGNVLVPVRFVGQKIGYDFKWVQATSTVQIFPKSGQGSGAGTPPTTPTPTPTPTPNPGQVSDKVLVKTIELTKDQLLVGTDKKSPQANVFKLTSPDRIVIDLPGTELDASLAAKLVNNVGEAPSLHPMVEKVRFSNFDNDPATVRITLDMKAKADLTISAAAGQANLLVGVLKAPEPGKTKYKVVIDAGHGGTDSGAVSLTNKKEKDFVLAVANKVAKLLEKEPNIQTYMTRSTDTFVTLKGRSEFANNLDADLFLSIHGNKATPTAGGTETFYYERADSKAFANVVQKHLLEATGFKDRGVKEGDLHVVRETKMPAALAEVGFLSNAQEEALMYTSAFQDKVAASFVAAIKEYLKIS</sequence>
<dbReference type="SMART" id="SM00646">
    <property type="entry name" value="Ami_3"/>
    <property type="match status" value="1"/>
</dbReference>
<keyword evidence="1" id="KW-0378">Hydrolase</keyword>
<evidence type="ECO:0000313" key="8">
    <source>
        <dbReference type="Proteomes" id="UP001527202"/>
    </source>
</evidence>
<dbReference type="RefSeq" id="WP_042228342.1">
    <property type="nucleotide sequence ID" value="NZ_JAMDMJ010000001.1"/>
</dbReference>
<evidence type="ECO:0000313" key="6">
    <source>
        <dbReference type="EMBL" id="QAV18392.1"/>
    </source>
</evidence>
<feature type="chain" id="PRO_5019492798" evidence="3">
    <location>
        <begin position="24"/>
        <end position="469"/>
    </location>
</feature>
<reference evidence="5 8" key="2">
    <citation type="submission" date="2022-05" db="EMBL/GenBank/DDBJ databases">
        <title>Genome Sequencing of Bee-Associated Microbes.</title>
        <authorList>
            <person name="Dunlap C."/>
        </authorList>
    </citation>
    <scope>NUCLEOTIDE SEQUENCE [LARGE SCALE GENOMIC DNA]</scope>
    <source>
        <strain evidence="5 8">NRRL B-23120</strain>
    </source>
</reference>
<dbReference type="PANTHER" id="PTHR30404:SF0">
    <property type="entry name" value="N-ACETYLMURAMOYL-L-ALANINE AMIDASE AMIC"/>
    <property type="match status" value="1"/>
</dbReference>
<dbReference type="KEGG" id="pchi:PC41400_12200"/>
<keyword evidence="8" id="KW-1185">Reference proteome</keyword>
<feature type="region of interest" description="Disordered" evidence="2">
    <location>
        <begin position="143"/>
        <end position="170"/>
    </location>
</feature>
<dbReference type="Pfam" id="PF01520">
    <property type="entry name" value="Amidase_3"/>
    <property type="match status" value="1"/>
</dbReference>
<gene>
    <name evidence="5" type="ORF">M5X16_01010</name>
    <name evidence="6" type="ORF">PC41400_12200</name>
</gene>
<dbReference type="Pfam" id="PF11741">
    <property type="entry name" value="AMIN"/>
    <property type="match status" value="1"/>
</dbReference>
<dbReference type="EMBL" id="CP026520">
    <property type="protein sequence ID" value="QAV18392.1"/>
    <property type="molecule type" value="Genomic_DNA"/>
</dbReference>
<proteinExistence type="predicted"/>
<keyword evidence="3" id="KW-0732">Signal</keyword>
<dbReference type="InterPro" id="IPR021731">
    <property type="entry name" value="AMIN_dom"/>
</dbReference>
<dbReference type="SUPFAM" id="SSF55383">
    <property type="entry name" value="Copper amine oxidase, domain N"/>
    <property type="match status" value="1"/>
</dbReference>
<evidence type="ECO:0000256" key="3">
    <source>
        <dbReference type="SAM" id="SignalP"/>
    </source>
</evidence>
<evidence type="ECO:0000256" key="1">
    <source>
        <dbReference type="ARBA" id="ARBA00022801"/>
    </source>
</evidence>
<accession>A0A410WVL6</accession>
<dbReference type="GO" id="GO:0009253">
    <property type="term" value="P:peptidoglycan catabolic process"/>
    <property type="evidence" value="ECO:0007669"/>
    <property type="project" value="InterPro"/>
</dbReference>
<dbReference type="InterPro" id="IPR012854">
    <property type="entry name" value="Cu_amine_oxidase-like_N"/>
</dbReference>
<dbReference type="InterPro" id="IPR050695">
    <property type="entry name" value="N-acetylmuramoyl_amidase_3"/>
</dbReference>
<organism evidence="6 7">
    <name type="scientific">Paenibacillus chitinolyticus</name>
    <dbReference type="NCBI Taxonomy" id="79263"/>
    <lineage>
        <taxon>Bacteria</taxon>
        <taxon>Bacillati</taxon>
        <taxon>Bacillota</taxon>
        <taxon>Bacilli</taxon>
        <taxon>Bacillales</taxon>
        <taxon>Paenibacillaceae</taxon>
        <taxon>Paenibacillus</taxon>
    </lineage>
</organism>
<dbReference type="GO" id="GO:0008745">
    <property type="term" value="F:N-acetylmuramoyl-L-alanine amidase activity"/>
    <property type="evidence" value="ECO:0007669"/>
    <property type="project" value="InterPro"/>
</dbReference>
<evidence type="ECO:0000313" key="5">
    <source>
        <dbReference type="EMBL" id="MCY9594357.1"/>
    </source>
</evidence>
<dbReference type="EMBL" id="JAMDMJ010000001">
    <property type="protein sequence ID" value="MCY9594357.1"/>
    <property type="molecule type" value="Genomic_DNA"/>
</dbReference>
<dbReference type="Proteomes" id="UP000288943">
    <property type="component" value="Chromosome"/>
</dbReference>
<dbReference type="Gene3D" id="3.30.457.10">
    <property type="entry name" value="Copper amine oxidase-like, N-terminal domain"/>
    <property type="match status" value="1"/>
</dbReference>
<protein>
    <submittedName>
        <fullName evidence="6">AMIN domain-containing protein</fullName>
    </submittedName>
    <submittedName>
        <fullName evidence="5">N-acetylmuramoyl-L-alanine amidase family protein</fullName>
    </submittedName>
</protein>
<name>A0A410WVL6_9BACL</name>
<dbReference type="SUPFAM" id="SSF53187">
    <property type="entry name" value="Zn-dependent exopeptidases"/>
    <property type="match status" value="1"/>
</dbReference>
<feature type="signal peptide" evidence="3">
    <location>
        <begin position="1"/>
        <end position="23"/>
    </location>
</feature>
<dbReference type="CDD" id="cd02696">
    <property type="entry name" value="MurNAc-LAA"/>
    <property type="match status" value="1"/>
</dbReference>
<dbReference type="Gene3D" id="3.40.630.40">
    <property type="entry name" value="Zn-dependent exopeptidases"/>
    <property type="match status" value="1"/>
</dbReference>
<reference evidence="6 7" key="1">
    <citation type="submission" date="2018-01" db="EMBL/GenBank/DDBJ databases">
        <title>The whole genome sequencing and assembly of Paenibacillus chitinolyticus KCCM 41400 strain.</title>
        <authorList>
            <person name="Kim J.-Y."/>
            <person name="Park M.-K."/>
            <person name="Lee Y.-J."/>
            <person name="Yi H."/>
            <person name="Bahn Y.-S."/>
            <person name="Kim J.F."/>
            <person name="Lee D.-W."/>
        </authorList>
    </citation>
    <scope>NUCLEOTIDE SEQUENCE [LARGE SCALE GENOMIC DNA]</scope>
    <source>
        <strain evidence="6 7">KCCM 41400</strain>
    </source>
</reference>
<dbReference type="Pfam" id="PF07833">
    <property type="entry name" value="Cu_amine_oxidN1"/>
    <property type="match status" value="1"/>
</dbReference>
<dbReference type="InterPro" id="IPR002508">
    <property type="entry name" value="MurNAc-LAA_cat"/>
</dbReference>
<dbReference type="OrthoDB" id="9806267at2"/>
<feature type="compositionally biased region" description="Pro residues" evidence="2">
    <location>
        <begin position="155"/>
        <end position="167"/>
    </location>
</feature>
<evidence type="ECO:0000259" key="4">
    <source>
        <dbReference type="SMART" id="SM00646"/>
    </source>
</evidence>
<dbReference type="PANTHER" id="PTHR30404">
    <property type="entry name" value="N-ACETYLMURAMOYL-L-ALANINE AMIDASE"/>
    <property type="match status" value="1"/>
</dbReference>
<evidence type="ECO:0000313" key="7">
    <source>
        <dbReference type="Proteomes" id="UP000288943"/>
    </source>
</evidence>
<feature type="domain" description="MurNAc-LAA" evidence="4">
    <location>
        <begin position="355"/>
        <end position="463"/>
    </location>
</feature>
<dbReference type="AlphaFoldDB" id="A0A410WVL6"/>